<dbReference type="Proteomes" id="UP001056120">
    <property type="component" value="Linkage Group LG11"/>
</dbReference>
<gene>
    <name evidence="1" type="ORF">L1987_32663</name>
</gene>
<evidence type="ECO:0000313" key="1">
    <source>
        <dbReference type="EMBL" id="KAI3797406.1"/>
    </source>
</evidence>
<proteinExistence type="predicted"/>
<evidence type="ECO:0000313" key="2">
    <source>
        <dbReference type="Proteomes" id="UP001056120"/>
    </source>
</evidence>
<keyword evidence="2" id="KW-1185">Reference proteome</keyword>
<protein>
    <submittedName>
        <fullName evidence="1">Uncharacterized protein</fullName>
    </submittedName>
</protein>
<reference evidence="1 2" key="2">
    <citation type="journal article" date="2022" name="Mol. Ecol. Resour.">
        <title>The genomes of chicory, endive, great burdock and yacon provide insights into Asteraceae paleo-polyploidization history and plant inulin production.</title>
        <authorList>
            <person name="Fan W."/>
            <person name="Wang S."/>
            <person name="Wang H."/>
            <person name="Wang A."/>
            <person name="Jiang F."/>
            <person name="Liu H."/>
            <person name="Zhao H."/>
            <person name="Xu D."/>
            <person name="Zhang Y."/>
        </authorList>
    </citation>
    <scope>NUCLEOTIDE SEQUENCE [LARGE SCALE GENOMIC DNA]</scope>
    <source>
        <strain evidence="2">cv. Yunnan</strain>
        <tissue evidence="1">Leaves</tissue>
    </source>
</reference>
<name>A0ACB9HPI7_9ASTR</name>
<organism evidence="1 2">
    <name type="scientific">Smallanthus sonchifolius</name>
    <dbReference type="NCBI Taxonomy" id="185202"/>
    <lineage>
        <taxon>Eukaryota</taxon>
        <taxon>Viridiplantae</taxon>
        <taxon>Streptophyta</taxon>
        <taxon>Embryophyta</taxon>
        <taxon>Tracheophyta</taxon>
        <taxon>Spermatophyta</taxon>
        <taxon>Magnoliopsida</taxon>
        <taxon>eudicotyledons</taxon>
        <taxon>Gunneridae</taxon>
        <taxon>Pentapetalae</taxon>
        <taxon>asterids</taxon>
        <taxon>campanulids</taxon>
        <taxon>Asterales</taxon>
        <taxon>Asteraceae</taxon>
        <taxon>Asteroideae</taxon>
        <taxon>Heliantheae alliance</taxon>
        <taxon>Millerieae</taxon>
        <taxon>Smallanthus</taxon>
    </lineage>
</organism>
<comment type="caution">
    <text evidence="1">The sequence shown here is derived from an EMBL/GenBank/DDBJ whole genome shotgun (WGS) entry which is preliminary data.</text>
</comment>
<dbReference type="EMBL" id="CM042028">
    <property type="protein sequence ID" value="KAI3797406.1"/>
    <property type="molecule type" value="Genomic_DNA"/>
</dbReference>
<reference evidence="2" key="1">
    <citation type="journal article" date="2022" name="Mol. Ecol. Resour.">
        <title>The genomes of chicory, endive, great burdock and yacon provide insights into Asteraceae palaeo-polyploidization history and plant inulin production.</title>
        <authorList>
            <person name="Fan W."/>
            <person name="Wang S."/>
            <person name="Wang H."/>
            <person name="Wang A."/>
            <person name="Jiang F."/>
            <person name="Liu H."/>
            <person name="Zhao H."/>
            <person name="Xu D."/>
            <person name="Zhang Y."/>
        </authorList>
    </citation>
    <scope>NUCLEOTIDE SEQUENCE [LARGE SCALE GENOMIC DNA]</scope>
    <source>
        <strain evidence="2">cv. Yunnan</strain>
    </source>
</reference>
<accession>A0ACB9HPI7</accession>
<sequence length="127" mass="14821">MPDNEDEESDYVADEINFLDFMMDDMVAGGGGDQVDYDYDMVKCDGYVFCSSKERQTHSRFSMGKIEYNKRSYRQKRLEQCRNNENIPLSGVAVDKFDFITVLYKYVSQALDSPEPLDYHGNLCWYV</sequence>